<dbReference type="OrthoDB" id="339900at2759"/>
<name>A0A9P6AIK6_9AGAM</name>
<keyword evidence="4 6" id="KW-0677">Repeat</keyword>
<protein>
    <recommendedName>
        <fullName evidence="12">Transfer RNA methyltransferase 82</fullName>
    </recommendedName>
</protein>
<keyword evidence="2 6" id="KW-0853">WD repeat</keyword>
<dbReference type="SUPFAM" id="SSF50978">
    <property type="entry name" value="WD40 repeat-like"/>
    <property type="match status" value="1"/>
</dbReference>
<dbReference type="PANTHER" id="PTHR16288">
    <property type="entry name" value="WD40 REPEAT PROTEIN 4"/>
    <property type="match status" value="1"/>
</dbReference>
<evidence type="ECO:0000256" key="6">
    <source>
        <dbReference type="HAMAP-Rule" id="MF_03056"/>
    </source>
</evidence>
<feature type="compositionally biased region" description="Basic and acidic residues" evidence="8">
    <location>
        <begin position="130"/>
        <end position="144"/>
    </location>
</feature>
<accession>A0A9P6AIK6</accession>
<dbReference type="GO" id="GO:0106004">
    <property type="term" value="P:tRNA (guanine-N7)-methylation"/>
    <property type="evidence" value="ECO:0007669"/>
    <property type="project" value="UniProtKB-UniRule"/>
</dbReference>
<comment type="similarity">
    <text evidence="6">Belongs to the WD repeat TRM82 family.</text>
</comment>
<comment type="subcellular location">
    <subcellularLocation>
        <location evidence="1 6">Nucleus</location>
    </subcellularLocation>
</comment>
<feature type="compositionally biased region" description="Polar residues" evidence="8">
    <location>
        <begin position="503"/>
        <end position="514"/>
    </location>
</feature>
<evidence type="ECO:0000256" key="2">
    <source>
        <dbReference type="ARBA" id="ARBA00022574"/>
    </source>
</evidence>
<dbReference type="InterPro" id="IPR015943">
    <property type="entry name" value="WD40/YVTN_repeat-like_dom_sf"/>
</dbReference>
<dbReference type="PANTHER" id="PTHR16288:SF0">
    <property type="entry name" value="TRNA (GUANINE-N(7)-)-METHYLTRANSFERASE NON-CATALYTIC SUBUNIT WDR4"/>
    <property type="match status" value="1"/>
</dbReference>
<dbReference type="HAMAP" id="MF_03056">
    <property type="entry name" value="TRM82"/>
    <property type="match status" value="1"/>
</dbReference>
<reference evidence="10" key="1">
    <citation type="journal article" date="2020" name="Nat. Commun.">
        <title>Large-scale genome sequencing of mycorrhizal fungi provides insights into the early evolution of symbiotic traits.</title>
        <authorList>
            <person name="Miyauchi S."/>
            <person name="Kiss E."/>
            <person name="Kuo A."/>
            <person name="Drula E."/>
            <person name="Kohler A."/>
            <person name="Sanchez-Garcia M."/>
            <person name="Morin E."/>
            <person name="Andreopoulos B."/>
            <person name="Barry K.W."/>
            <person name="Bonito G."/>
            <person name="Buee M."/>
            <person name="Carver A."/>
            <person name="Chen C."/>
            <person name="Cichocki N."/>
            <person name="Clum A."/>
            <person name="Culley D."/>
            <person name="Crous P.W."/>
            <person name="Fauchery L."/>
            <person name="Girlanda M."/>
            <person name="Hayes R.D."/>
            <person name="Keri Z."/>
            <person name="LaButti K."/>
            <person name="Lipzen A."/>
            <person name="Lombard V."/>
            <person name="Magnuson J."/>
            <person name="Maillard F."/>
            <person name="Murat C."/>
            <person name="Nolan M."/>
            <person name="Ohm R.A."/>
            <person name="Pangilinan J."/>
            <person name="Pereira M.F."/>
            <person name="Perotto S."/>
            <person name="Peter M."/>
            <person name="Pfister S."/>
            <person name="Riley R."/>
            <person name="Sitrit Y."/>
            <person name="Stielow J.B."/>
            <person name="Szollosi G."/>
            <person name="Zifcakova L."/>
            <person name="Stursova M."/>
            <person name="Spatafora J.W."/>
            <person name="Tedersoo L."/>
            <person name="Vaario L.M."/>
            <person name="Yamada A."/>
            <person name="Yan M."/>
            <person name="Wang P."/>
            <person name="Xu J."/>
            <person name="Bruns T."/>
            <person name="Baldrian P."/>
            <person name="Vilgalys R."/>
            <person name="Dunand C."/>
            <person name="Henrissat B."/>
            <person name="Grigoriev I.V."/>
            <person name="Hibbett D."/>
            <person name="Nagy L.G."/>
            <person name="Martin F.M."/>
        </authorList>
    </citation>
    <scope>NUCLEOTIDE SEQUENCE</scope>
    <source>
        <strain evidence="10">UP504</strain>
    </source>
</reference>
<dbReference type="AlphaFoldDB" id="A0A9P6AIK6"/>
<dbReference type="PROSITE" id="PS50082">
    <property type="entry name" value="WD_REPEATS_2"/>
    <property type="match status" value="1"/>
</dbReference>
<dbReference type="InterPro" id="IPR036322">
    <property type="entry name" value="WD40_repeat_dom_sf"/>
</dbReference>
<dbReference type="SMART" id="SM00320">
    <property type="entry name" value="WD40"/>
    <property type="match status" value="3"/>
</dbReference>
<feature type="repeat" description="WD" evidence="7">
    <location>
        <begin position="194"/>
        <end position="236"/>
    </location>
</feature>
<evidence type="ECO:0000256" key="3">
    <source>
        <dbReference type="ARBA" id="ARBA00022694"/>
    </source>
</evidence>
<keyword evidence="3 6" id="KW-0819">tRNA processing</keyword>
<dbReference type="InterPro" id="IPR028884">
    <property type="entry name" value="Trm82"/>
</dbReference>
<evidence type="ECO:0000256" key="1">
    <source>
        <dbReference type="ARBA" id="ARBA00004123"/>
    </source>
</evidence>
<evidence type="ECO:0000256" key="9">
    <source>
        <dbReference type="SAM" id="SignalP"/>
    </source>
</evidence>
<evidence type="ECO:0000256" key="8">
    <source>
        <dbReference type="SAM" id="MobiDB-lite"/>
    </source>
</evidence>
<evidence type="ECO:0000313" key="11">
    <source>
        <dbReference type="Proteomes" id="UP000886523"/>
    </source>
</evidence>
<feature type="signal peptide" evidence="9">
    <location>
        <begin position="1"/>
        <end position="19"/>
    </location>
</feature>
<feature type="chain" id="PRO_5040408207" description="Transfer RNA methyltransferase 82" evidence="9">
    <location>
        <begin position="20"/>
        <end position="530"/>
    </location>
</feature>
<dbReference type="GO" id="GO:0005829">
    <property type="term" value="C:cytosol"/>
    <property type="evidence" value="ECO:0007669"/>
    <property type="project" value="TreeGrafter"/>
</dbReference>
<proteinExistence type="inferred from homology"/>
<dbReference type="InterPro" id="IPR001680">
    <property type="entry name" value="WD40_rpt"/>
</dbReference>
<keyword evidence="9" id="KW-0732">Signal</keyword>
<evidence type="ECO:0000256" key="7">
    <source>
        <dbReference type="PROSITE-ProRule" id="PRU00221"/>
    </source>
</evidence>
<dbReference type="Pfam" id="PF00400">
    <property type="entry name" value="WD40"/>
    <property type="match status" value="2"/>
</dbReference>
<keyword evidence="11" id="KW-1185">Reference proteome</keyword>
<feature type="compositionally biased region" description="Basic and acidic residues" evidence="8">
    <location>
        <begin position="521"/>
        <end position="530"/>
    </location>
</feature>
<evidence type="ECO:0008006" key="12">
    <source>
        <dbReference type="Google" id="ProtNLM"/>
    </source>
</evidence>
<feature type="region of interest" description="Disordered" evidence="8">
    <location>
        <begin position="123"/>
        <end position="144"/>
    </location>
</feature>
<sequence length="530" mass="57774">MALLFPIVSLILGEEVALAICGSDIYILDIRSGELKSSHAAPRPHHNGAIRHLVLDRPSQHAITIGDDKKLKVWKLQDFSLLSTREIPKHATSLLLTKDDQSILVGDKSGDVFSYPFHPLPPAPTPHTTVKPEKKRRDGVASHENEQGTLVLGHASCITSMALSCDEKFIITADRDEHVRVSWYPQGWNIERFCLGHLKYVSFVYVLPSDPRTLISGGGDRSLHVWDWFSGTLKATIPVLDVVRPHLLVKGARERRKALARAIAKPKAKGGKRKEESDEGSMALDREGGADAMVEDIPPLGNTAQAMLDLPPEEEVFVVSKMASCSMSDGYNILVFSALGGTAIYYIKGDTFDEASVIHSLDLAEPVLDFVLAPSKDAMLVILDTSWRLLNLSIASQPPEFAASVMKPVLVLCWSSGEFVNSTDNVDDWTPLLSGLNSIRMTASSSDITSLDLYGDLTLFPKNVEDQDAEEPITAPRTTGSVPISGEKAQGTGGKATARQKLRQTLETVASGLQVNDEEDAPKKKARLDS</sequence>
<evidence type="ECO:0000256" key="4">
    <source>
        <dbReference type="ARBA" id="ARBA00022737"/>
    </source>
</evidence>
<comment type="pathway">
    <text evidence="6">tRNA modification; N(7)-methylguanine-tRNA biosynthesis.</text>
</comment>
<dbReference type="GO" id="GO:0043527">
    <property type="term" value="C:tRNA methyltransferase complex"/>
    <property type="evidence" value="ECO:0007669"/>
    <property type="project" value="TreeGrafter"/>
</dbReference>
<dbReference type="GO" id="GO:0005634">
    <property type="term" value="C:nucleus"/>
    <property type="evidence" value="ECO:0007669"/>
    <property type="project" value="UniProtKB-SubCell"/>
</dbReference>
<comment type="caution">
    <text evidence="10">The sequence shown here is derived from an EMBL/GenBank/DDBJ whole genome shotgun (WGS) entry which is preliminary data.</text>
</comment>
<feature type="region of interest" description="Disordered" evidence="8">
    <location>
        <begin position="465"/>
        <end position="530"/>
    </location>
</feature>
<dbReference type="Gene3D" id="2.130.10.10">
    <property type="entry name" value="YVTN repeat-like/Quinoprotein amine dehydrogenase"/>
    <property type="match status" value="2"/>
</dbReference>
<comment type="function">
    <text evidence="6">Required for the formation of N(7)-methylguanine at position 46 (m7G46) in tRNA. In the complex, it is required to stabilize and induce conformational changes of the catalytic subunit.</text>
</comment>
<evidence type="ECO:0000256" key="5">
    <source>
        <dbReference type="ARBA" id="ARBA00023242"/>
    </source>
</evidence>
<keyword evidence="5 6" id="KW-0539">Nucleus</keyword>
<organism evidence="10 11">
    <name type="scientific">Hydnum rufescens UP504</name>
    <dbReference type="NCBI Taxonomy" id="1448309"/>
    <lineage>
        <taxon>Eukaryota</taxon>
        <taxon>Fungi</taxon>
        <taxon>Dikarya</taxon>
        <taxon>Basidiomycota</taxon>
        <taxon>Agaricomycotina</taxon>
        <taxon>Agaricomycetes</taxon>
        <taxon>Cantharellales</taxon>
        <taxon>Hydnaceae</taxon>
        <taxon>Hydnum</taxon>
    </lineage>
</organism>
<dbReference type="EMBL" id="MU129112">
    <property type="protein sequence ID" value="KAF9506398.1"/>
    <property type="molecule type" value="Genomic_DNA"/>
</dbReference>
<gene>
    <name evidence="10" type="ORF">BS47DRAFT_1333879</name>
</gene>
<dbReference type="Proteomes" id="UP000886523">
    <property type="component" value="Unassembled WGS sequence"/>
</dbReference>
<evidence type="ECO:0000313" key="10">
    <source>
        <dbReference type="EMBL" id="KAF9506398.1"/>
    </source>
</evidence>